<organism evidence="1">
    <name type="scientific">Desulfatirhabdium butyrativorans</name>
    <dbReference type="NCBI Taxonomy" id="340467"/>
    <lineage>
        <taxon>Bacteria</taxon>
        <taxon>Pseudomonadati</taxon>
        <taxon>Thermodesulfobacteriota</taxon>
        <taxon>Desulfobacteria</taxon>
        <taxon>Desulfobacterales</taxon>
        <taxon>Desulfatirhabdiaceae</taxon>
        <taxon>Desulfatirhabdium</taxon>
    </lineage>
</organism>
<dbReference type="Pfam" id="PF02596">
    <property type="entry name" value="DUF169"/>
    <property type="match status" value="1"/>
</dbReference>
<sequence>MESRIASAIGSRYSPVAILWKDEKPKGAKEFKPGKWGCIMWMLAAAAKGQQAVFSKQTYGCWGGGVGLGFGNVYVDFPGGIDGFCRFLSSGNACCEAGRAVAERIKPYVTEAFLEDFLHGEGYVRDPDLVRDFLDQLPMMEVPSTHVVFSPLGDIDPETDRPQVVVFLVDADALAALVILSNYDRKGVENVIVPYGAGCQTIGIFAYREATNGLGRAVIGMTDISARENVARQLERGLMTVAVPYERFLQMEAHVPGSFLDRRTWKALRK</sequence>
<comment type="caution">
    <text evidence="1">The sequence shown here is derived from an EMBL/GenBank/DDBJ whole genome shotgun (WGS) entry which is preliminary data.</text>
</comment>
<protein>
    <recommendedName>
        <fullName evidence="2">DUF169 domain-containing protein</fullName>
    </recommendedName>
</protein>
<proteinExistence type="predicted"/>
<name>A0A7C4VRV9_9BACT</name>
<evidence type="ECO:0000313" key="1">
    <source>
        <dbReference type="EMBL" id="HGU34013.1"/>
    </source>
</evidence>
<reference evidence="1" key="1">
    <citation type="journal article" date="2020" name="mSystems">
        <title>Genome- and Community-Level Interaction Insights into Carbon Utilization and Element Cycling Functions of Hydrothermarchaeota in Hydrothermal Sediment.</title>
        <authorList>
            <person name="Zhou Z."/>
            <person name="Liu Y."/>
            <person name="Xu W."/>
            <person name="Pan J."/>
            <person name="Luo Z.H."/>
            <person name="Li M."/>
        </authorList>
    </citation>
    <scope>NUCLEOTIDE SEQUENCE [LARGE SCALE GENOMIC DNA]</scope>
    <source>
        <strain evidence="1">SpSt-477</strain>
    </source>
</reference>
<gene>
    <name evidence="1" type="ORF">ENS29_14380</name>
</gene>
<dbReference type="AlphaFoldDB" id="A0A7C4VRV9"/>
<dbReference type="EMBL" id="DSUH01000327">
    <property type="protein sequence ID" value="HGU34013.1"/>
    <property type="molecule type" value="Genomic_DNA"/>
</dbReference>
<dbReference type="InterPro" id="IPR003748">
    <property type="entry name" value="DUF169"/>
</dbReference>
<accession>A0A7C4VRV9</accession>
<evidence type="ECO:0008006" key="2">
    <source>
        <dbReference type="Google" id="ProtNLM"/>
    </source>
</evidence>